<evidence type="ECO:0000313" key="2">
    <source>
        <dbReference type="Proteomes" id="UP000280567"/>
    </source>
</evidence>
<protein>
    <submittedName>
        <fullName evidence="1">DNA binding protein</fullName>
    </submittedName>
</protein>
<accession>A0A3G2KJ60</accession>
<keyword evidence="2" id="KW-1185">Reference proteome</keyword>
<dbReference type="EMBL" id="MH834627">
    <property type="protein sequence ID" value="AYN59056.1"/>
    <property type="molecule type" value="Genomic_DNA"/>
</dbReference>
<proteinExistence type="predicted"/>
<organism evidence="1 2">
    <name type="scientific">Arthrobacter phage Ryan</name>
    <dbReference type="NCBI Taxonomy" id="2419968"/>
    <lineage>
        <taxon>Viruses</taxon>
        <taxon>Duplodnaviria</taxon>
        <taxon>Heunggongvirae</taxon>
        <taxon>Uroviricota</taxon>
        <taxon>Caudoviricetes</taxon>
        <taxon>Daemsvirinae</taxon>
        <taxon>Nanditavirus</taxon>
        <taxon>Nanditavirus ryan</taxon>
    </lineage>
</organism>
<gene>
    <name evidence="1" type="primary">66</name>
    <name evidence="1" type="ORF">PBI_RYAN_66</name>
</gene>
<evidence type="ECO:0000313" key="1">
    <source>
        <dbReference type="EMBL" id="AYN59056.1"/>
    </source>
</evidence>
<dbReference type="RefSeq" id="YP_010760961.1">
    <property type="nucleotide sequence ID" value="NC_073589.1"/>
</dbReference>
<name>A0A3G2KJ60_9CAUD</name>
<sequence>MTVALDLEDKYPVRIAGAVVLLPYTIAKKQATYPALCIWHPEAPENAAAGTHLCLRCIEWVRASLEDIAKYWPELEDALAPPAGGRAASSERVGGTGELYPPLPINGDVSDIMRDARRSVWLAVGQLIQDRPDQRLPRDHNTNILADWFARWHVEYLASHPSAAHLHAVGKDLARVARAMKGAAYQAPPTEVEINSSCHHAGCTGSVIAAQLPDGRKVVRCSEDITHRIAADQWFYTHANRRPGSARNALKKKYLSGRKA</sequence>
<dbReference type="Proteomes" id="UP000280567">
    <property type="component" value="Segment"/>
</dbReference>
<reference evidence="1 2" key="1">
    <citation type="submission" date="2018-09" db="EMBL/GenBank/DDBJ databases">
        <authorList>
            <person name="Rimple P.A."/>
            <person name="Stoner T.H."/>
            <person name="Garlena R.A."/>
            <person name="Russell D.A."/>
            <person name="Pope W.H."/>
            <person name="Jacobs-Sera D."/>
            <person name="Hatfull G.F."/>
        </authorList>
    </citation>
    <scope>NUCLEOTIDE SEQUENCE [LARGE SCALE GENOMIC DNA]</scope>
</reference>
<dbReference type="GeneID" id="80034062"/>
<dbReference type="KEGG" id="vg:80034062"/>